<dbReference type="EMBL" id="WIXE01007861">
    <property type="protein sequence ID" value="KAK5980051.1"/>
    <property type="molecule type" value="Genomic_DNA"/>
</dbReference>
<evidence type="ECO:0000256" key="1">
    <source>
        <dbReference type="SAM" id="SignalP"/>
    </source>
</evidence>
<proteinExistence type="predicted"/>
<dbReference type="SUPFAM" id="SSF57501">
    <property type="entry name" value="Cystine-knot cytokines"/>
    <property type="match status" value="1"/>
</dbReference>
<dbReference type="AlphaFoldDB" id="A0AAN8FJD5"/>
<feature type="signal peptide" evidence="1">
    <location>
        <begin position="1"/>
        <end position="17"/>
    </location>
</feature>
<feature type="chain" id="PRO_5042821751" evidence="1">
    <location>
        <begin position="18"/>
        <end position="318"/>
    </location>
</feature>
<dbReference type="InterPro" id="IPR029034">
    <property type="entry name" value="Cystine-knot_cytokine"/>
</dbReference>
<reference evidence="2 3" key="1">
    <citation type="submission" date="2019-10" db="EMBL/GenBank/DDBJ databases">
        <title>Assembly and Annotation for the nematode Trichostrongylus colubriformis.</title>
        <authorList>
            <person name="Martin J."/>
        </authorList>
    </citation>
    <scope>NUCLEOTIDE SEQUENCE [LARGE SCALE GENOMIC DNA]</scope>
    <source>
        <strain evidence="2">G859</strain>
        <tissue evidence="2">Whole worm</tissue>
    </source>
</reference>
<dbReference type="Proteomes" id="UP001331761">
    <property type="component" value="Unassembled WGS sequence"/>
</dbReference>
<accession>A0AAN8FJD5</accession>
<dbReference type="PANTHER" id="PTHR33995:SF8">
    <property type="entry name" value="PRION-LIKE-(Q_N-RICH)-DOMAIN-BEARING PROTEIN"/>
    <property type="match status" value="1"/>
</dbReference>
<gene>
    <name evidence="2" type="ORF">GCK32_000152</name>
</gene>
<protein>
    <submittedName>
        <fullName evidence="2">Uncharacterized protein</fullName>
    </submittedName>
</protein>
<keyword evidence="3" id="KW-1185">Reference proteome</keyword>
<evidence type="ECO:0000313" key="3">
    <source>
        <dbReference type="Proteomes" id="UP001331761"/>
    </source>
</evidence>
<name>A0AAN8FJD5_TRICO</name>
<organism evidence="2 3">
    <name type="scientific">Trichostrongylus colubriformis</name>
    <name type="common">Black scour worm</name>
    <dbReference type="NCBI Taxonomy" id="6319"/>
    <lineage>
        <taxon>Eukaryota</taxon>
        <taxon>Metazoa</taxon>
        <taxon>Ecdysozoa</taxon>
        <taxon>Nematoda</taxon>
        <taxon>Chromadorea</taxon>
        <taxon>Rhabditida</taxon>
        <taxon>Rhabditina</taxon>
        <taxon>Rhabditomorpha</taxon>
        <taxon>Strongyloidea</taxon>
        <taxon>Trichostrongylidae</taxon>
        <taxon>Trichostrongylus</taxon>
    </lineage>
</organism>
<sequence length="318" mass="36186">MGRTLFLLVIIPLLATCHILSRLGDFQDIVRQRKNGNNIAQCPCVLHPESGRCIVYNSRYQAANVEEAMLAFHDLTSRYEPAPEKDTVTFSCRTLECQHCFGLLYYRLIDLGLLESDFRPVTPVLERSALRPSLCPRYRFLAEPKPYIVILQNGDSNQQVGSQTGEFHGQVVEGRFTYRESQRQGQWQATRGPVGNFDRLVERKRRAVKQAIIGSRFIIGCSNRGESEDNMLALCGSCWAWRQLPEDYFPRLLNELSCKEDDFCLSGWGECQQQFRNVEVLRRVGGQWQTAALSVATCCDCRVRAGTEIHALVVGDRK</sequence>
<comment type="caution">
    <text evidence="2">The sequence shown here is derived from an EMBL/GenBank/DDBJ whole genome shotgun (WGS) entry which is preliminary data.</text>
</comment>
<dbReference type="PANTHER" id="PTHR33995">
    <property type="entry name" value="PROTEIN CBG18546"/>
    <property type="match status" value="1"/>
</dbReference>
<evidence type="ECO:0000313" key="2">
    <source>
        <dbReference type="EMBL" id="KAK5980051.1"/>
    </source>
</evidence>
<keyword evidence="1" id="KW-0732">Signal</keyword>